<dbReference type="EMBL" id="JABCKV010000088">
    <property type="protein sequence ID" value="KAG5643957.1"/>
    <property type="molecule type" value="Genomic_DNA"/>
</dbReference>
<dbReference type="AlphaFoldDB" id="A0A9P7GB25"/>
<protein>
    <submittedName>
        <fullName evidence="1">Uncharacterized protein</fullName>
    </submittedName>
</protein>
<evidence type="ECO:0000313" key="1">
    <source>
        <dbReference type="EMBL" id="KAG5643957.1"/>
    </source>
</evidence>
<sequence>MRRVSLFGEPLEDNHERFTALTTAFSQAERSRPATPFVVAIGGWIKMLKNPNADPPIDAALVIHAIGYLEYLLFLADAMALAGVWSCNLANTVTGAVNLERLYSQHSQNSTVPSLDALSNALGTTDNHRDLQGQTWMFRWKTLVLDGFHISWYHAGQPGFTLDELLNARREVIENITSLIQDEPELICHCEVRHPNLTGAEYMTRLRRWRHEVKKGQLLRLSGPVPSRTWHRLSTPTHRMSPLSRNLLA</sequence>
<reference evidence="1" key="2">
    <citation type="submission" date="2021-10" db="EMBL/GenBank/DDBJ databases">
        <title>Phylogenomics reveals ancestral predisposition of the termite-cultivated fungus Termitomyces towards a domesticated lifestyle.</title>
        <authorList>
            <person name="Auxier B."/>
            <person name="Grum-Grzhimaylo A."/>
            <person name="Cardenas M.E."/>
            <person name="Lodge J.D."/>
            <person name="Laessoe T."/>
            <person name="Pedersen O."/>
            <person name="Smith M.E."/>
            <person name="Kuyper T.W."/>
            <person name="Franco-Molano E.A."/>
            <person name="Baroni T.J."/>
            <person name="Aanen D.K."/>
        </authorList>
    </citation>
    <scope>NUCLEOTIDE SEQUENCE</scope>
    <source>
        <strain evidence="1">AP01</strain>
        <tissue evidence="1">Mycelium</tissue>
    </source>
</reference>
<dbReference type="OrthoDB" id="2940407at2759"/>
<comment type="caution">
    <text evidence="1">The sequence shown here is derived from an EMBL/GenBank/DDBJ whole genome shotgun (WGS) entry which is preliminary data.</text>
</comment>
<organism evidence="1 2">
    <name type="scientific">Asterophora parasitica</name>
    <dbReference type="NCBI Taxonomy" id="117018"/>
    <lineage>
        <taxon>Eukaryota</taxon>
        <taxon>Fungi</taxon>
        <taxon>Dikarya</taxon>
        <taxon>Basidiomycota</taxon>
        <taxon>Agaricomycotina</taxon>
        <taxon>Agaricomycetes</taxon>
        <taxon>Agaricomycetidae</taxon>
        <taxon>Agaricales</taxon>
        <taxon>Tricholomatineae</taxon>
        <taxon>Lyophyllaceae</taxon>
        <taxon>Asterophora</taxon>
    </lineage>
</organism>
<evidence type="ECO:0000313" key="2">
    <source>
        <dbReference type="Proteomes" id="UP000775547"/>
    </source>
</evidence>
<gene>
    <name evidence="1" type="ORF">DXG03_009308</name>
</gene>
<reference evidence="1" key="1">
    <citation type="submission" date="2020-07" db="EMBL/GenBank/DDBJ databases">
        <authorList>
            <person name="Nieuwenhuis M."/>
            <person name="Van De Peppel L.J.J."/>
        </authorList>
    </citation>
    <scope>NUCLEOTIDE SEQUENCE</scope>
    <source>
        <strain evidence="1">AP01</strain>
        <tissue evidence="1">Mycelium</tissue>
    </source>
</reference>
<accession>A0A9P7GB25</accession>
<proteinExistence type="predicted"/>
<name>A0A9P7GB25_9AGAR</name>
<keyword evidence="2" id="KW-1185">Reference proteome</keyword>
<dbReference type="Proteomes" id="UP000775547">
    <property type="component" value="Unassembled WGS sequence"/>
</dbReference>